<name>A0A7T7XK20_9SPIR</name>
<dbReference type="Proteomes" id="UP000595917">
    <property type="component" value="Chromosome"/>
</dbReference>
<evidence type="ECO:0000313" key="1">
    <source>
        <dbReference type="EMBL" id="QQO07642.1"/>
    </source>
</evidence>
<organism evidence="1 2">
    <name type="scientific">Breznakiella homolactica</name>
    <dbReference type="NCBI Taxonomy" id="2798577"/>
    <lineage>
        <taxon>Bacteria</taxon>
        <taxon>Pseudomonadati</taxon>
        <taxon>Spirochaetota</taxon>
        <taxon>Spirochaetia</taxon>
        <taxon>Spirochaetales</taxon>
        <taxon>Breznakiellaceae</taxon>
        <taxon>Breznakiella</taxon>
    </lineage>
</organism>
<gene>
    <name evidence="1" type="ORF">JFL75_11860</name>
</gene>
<keyword evidence="2" id="KW-1185">Reference proteome</keyword>
<proteinExistence type="predicted"/>
<dbReference type="AlphaFoldDB" id="A0A7T7XK20"/>
<dbReference type="RefSeq" id="WP_215624948.1">
    <property type="nucleotide sequence ID" value="NZ_CP067089.2"/>
</dbReference>
<dbReference type="KEGG" id="bhc:JFL75_11860"/>
<dbReference type="EMBL" id="CP067089">
    <property type="protein sequence ID" value="QQO07642.1"/>
    <property type="molecule type" value="Genomic_DNA"/>
</dbReference>
<evidence type="ECO:0000313" key="2">
    <source>
        <dbReference type="Proteomes" id="UP000595917"/>
    </source>
</evidence>
<protein>
    <submittedName>
        <fullName evidence="1">Uncharacterized protein</fullName>
    </submittedName>
</protein>
<reference evidence="1" key="1">
    <citation type="submission" date="2021-01" db="EMBL/GenBank/DDBJ databases">
        <title>Description of Breznakiella homolactica.</title>
        <authorList>
            <person name="Song Y."/>
            <person name="Brune A."/>
        </authorList>
    </citation>
    <scope>NUCLEOTIDE SEQUENCE</scope>
    <source>
        <strain evidence="1">RmG30</strain>
    </source>
</reference>
<sequence>MEVKQVRISYGLPSRAFFDYAEVRSESFPNCDDSVLGGCIVREITHAEKNVCEQCNTARDEWRKAENDNDKD</sequence>
<accession>A0A7T7XK20</accession>